<dbReference type="NCBIfam" id="NF038145">
    <property type="entry name" value="Hvo_1808_fam"/>
    <property type="match status" value="1"/>
</dbReference>
<dbReference type="AlphaFoldDB" id="A0A554NDF3"/>
<evidence type="ECO:0008006" key="4">
    <source>
        <dbReference type="Google" id="ProtNLM"/>
    </source>
</evidence>
<evidence type="ECO:0000313" key="3">
    <source>
        <dbReference type="Proteomes" id="UP000319894"/>
    </source>
</evidence>
<dbReference type="OrthoDB" id="85977at2157"/>
<proteinExistence type="predicted"/>
<protein>
    <recommendedName>
        <fullName evidence="4">Lipoprotein</fullName>
    </recommendedName>
</protein>
<name>A0A554NDF3_9EURY</name>
<dbReference type="Proteomes" id="UP000319894">
    <property type="component" value="Unassembled WGS sequence"/>
</dbReference>
<dbReference type="InterPro" id="IPR047792">
    <property type="entry name" value="Hvo_1808-like"/>
</dbReference>
<gene>
    <name evidence="2" type="ORF">DP107_04825</name>
</gene>
<sequence length="433" mass="48405">MLVLAGCSVGPLDGGPLEGGEREDPDEDRLGWEDGYWYDDPVDVTLDDGLNGSERRRVVARTMARVERIRDQEFRSRVPVEVVSRETYRKRRGDRATDPDSEFNRWNDQVWEAIFIVGEDDSVAETLDSVFGSSVQGYYSPSREEIVIVSGSETPTIDRATLSHELVHALQDQQFGLDRSPETQDAQLAEDGLVEGDANFVERAYEERCRSGEWRCLDRPESGGGGGGPFNQGLFTTVFAPYVTGPDFVGELKDRGGWTAVNDAYDRYPASTEQVIHPDRYPGDTPVRVTVADRSVADWERFDVDPEADTVGEASIYAMFWANDQLGDHDRYDYVHPYSTGWDGDSVVPYRSDGECGYVWRSEWDSPAEAREFAGAYRDLLRSRDADARGDGVFVIPDSDPYDDAFRVSRSGTTVTVVNAPTAAQLDDVHGRR</sequence>
<evidence type="ECO:0000313" key="2">
    <source>
        <dbReference type="EMBL" id="TSD15422.1"/>
    </source>
</evidence>
<keyword evidence="3" id="KW-1185">Reference proteome</keyword>
<reference evidence="2 3" key="1">
    <citation type="submission" date="2018-06" db="EMBL/GenBank/DDBJ databases">
        <title>Natronomonas sp. F16-60 a new haloarchaeon isolated from a solar saltern of Isla Cristina, Huelva, Spain.</title>
        <authorList>
            <person name="Duran-Viseras A."/>
            <person name="Sanchez-Porro C."/>
            <person name="Ventosa A."/>
        </authorList>
    </citation>
    <scope>NUCLEOTIDE SEQUENCE [LARGE SCALE GENOMIC DNA]</scope>
    <source>
        <strain evidence="2 3">F16-60</strain>
    </source>
</reference>
<dbReference type="EMBL" id="QMDX01000002">
    <property type="protein sequence ID" value="TSD15422.1"/>
    <property type="molecule type" value="Genomic_DNA"/>
</dbReference>
<organism evidence="2 3">
    <name type="scientific">Haloglomus irregulare</name>
    <dbReference type="NCBI Taxonomy" id="2234134"/>
    <lineage>
        <taxon>Archaea</taxon>
        <taxon>Methanobacteriati</taxon>
        <taxon>Methanobacteriota</taxon>
        <taxon>Stenosarchaea group</taxon>
        <taxon>Halobacteria</taxon>
        <taxon>Halobacteriales</taxon>
        <taxon>Natronomonadaceae</taxon>
        <taxon>Haloglomus</taxon>
    </lineage>
</organism>
<feature type="region of interest" description="Disordered" evidence="1">
    <location>
        <begin position="1"/>
        <end position="32"/>
    </location>
</feature>
<evidence type="ECO:0000256" key="1">
    <source>
        <dbReference type="SAM" id="MobiDB-lite"/>
    </source>
</evidence>
<accession>A0A554NDF3</accession>
<comment type="caution">
    <text evidence="2">The sequence shown here is derived from an EMBL/GenBank/DDBJ whole genome shotgun (WGS) entry which is preliminary data.</text>
</comment>
<dbReference type="InParanoid" id="A0A554NDF3"/>